<evidence type="ECO:0000256" key="2">
    <source>
        <dbReference type="SAM" id="MobiDB-lite"/>
    </source>
</evidence>
<evidence type="ECO:0000313" key="4">
    <source>
        <dbReference type="EMBL" id="KAJ7393847.1"/>
    </source>
</evidence>
<accession>A0A9X0A5P3</accession>
<evidence type="ECO:0000313" key="5">
    <source>
        <dbReference type="Proteomes" id="UP001163046"/>
    </source>
</evidence>
<protein>
    <recommendedName>
        <fullName evidence="3">C2H2-type domain-containing protein</fullName>
    </recommendedName>
</protein>
<comment type="caution">
    <text evidence="4">The sequence shown here is derived from an EMBL/GenBank/DDBJ whole genome shotgun (WGS) entry which is preliminary data.</text>
</comment>
<dbReference type="AlphaFoldDB" id="A0A9X0A5P3"/>
<dbReference type="GO" id="GO:0008270">
    <property type="term" value="F:zinc ion binding"/>
    <property type="evidence" value="ECO:0007669"/>
    <property type="project" value="UniProtKB-KW"/>
</dbReference>
<keyword evidence="1" id="KW-0479">Metal-binding</keyword>
<dbReference type="Proteomes" id="UP001163046">
    <property type="component" value="Unassembled WGS sequence"/>
</dbReference>
<gene>
    <name evidence="4" type="ORF">OS493_003514</name>
</gene>
<dbReference type="SUPFAM" id="SSF57667">
    <property type="entry name" value="beta-beta-alpha zinc fingers"/>
    <property type="match status" value="1"/>
</dbReference>
<feature type="domain" description="C2H2-type" evidence="3">
    <location>
        <begin position="26"/>
        <end position="54"/>
    </location>
</feature>
<dbReference type="EMBL" id="MU825397">
    <property type="protein sequence ID" value="KAJ7393847.1"/>
    <property type="molecule type" value="Genomic_DNA"/>
</dbReference>
<dbReference type="PROSITE" id="PS50157">
    <property type="entry name" value="ZINC_FINGER_C2H2_2"/>
    <property type="match status" value="1"/>
</dbReference>
<proteinExistence type="predicted"/>
<evidence type="ECO:0000256" key="1">
    <source>
        <dbReference type="PROSITE-ProRule" id="PRU00042"/>
    </source>
</evidence>
<feature type="compositionally biased region" description="Basic residues" evidence="2">
    <location>
        <begin position="100"/>
        <end position="110"/>
    </location>
</feature>
<dbReference type="PROSITE" id="PS00028">
    <property type="entry name" value="ZINC_FINGER_C2H2_1"/>
    <property type="match status" value="1"/>
</dbReference>
<keyword evidence="1" id="KW-0862">Zinc</keyword>
<reference evidence="4" key="1">
    <citation type="submission" date="2023-01" db="EMBL/GenBank/DDBJ databases">
        <title>Genome assembly of the deep-sea coral Lophelia pertusa.</title>
        <authorList>
            <person name="Herrera S."/>
            <person name="Cordes E."/>
        </authorList>
    </citation>
    <scope>NUCLEOTIDE SEQUENCE</scope>
    <source>
        <strain evidence="4">USNM1676648</strain>
        <tissue evidence="4">Polyp</tissue>
    </source>
</reference>
<feature type="region of interest" description="Disordered" evidence="2">
    <location>
        <begin position="100"/>
        <end position="123"/>
    </location>
</feature>
<keyword evidence="1" id="KW-0863">Zinc-finger</keyword>
<evidence type="ECO:0000259" key="3">
    <source>
        <dbReference type="PROSITE" id="PS50157"/>
    </source>
</evidence>
<organism evidence="4 5">
    <name type="scientific">Desmophyllum pertusum</name>
    <dbReference type="NCBI Taxonomy" id="174260"/>
    <lineage>
        <taxon>Eukaryota</taxon>
        <taxon>Metazoa</taxon>
        <taxon>Cnidaria</taxon>
        <taxon>Anthozoa</taxon>
        <taxon>Hexacorallia</taxon>
        <taxon>Scleractinia</taxon>
        <taxon>Caryophylliina</taxon>
        <taxon>Caryophylliidae</taxon>
        <taxon>Desmophyllum</taxon>
    </lineage>
</organism>
<keyword evidence="5" id="KW-1185">Reference proteome</keyword>
<name>A0A9X0A5P3_9CNID</name>
<sequence>MTCNGRYKHMRNCHNDSTVQTKNDPCKCPYCSKEFQTGSDMSKHVKKNHAKKKKFGHHQRCKQERKASVETTSHNGTQTYCSEGFHTDSSVSKHVKKNHAKKKKFDHHQRYKQEGKASVETTSHQVADGTQRCRRCKGRFFASGSDIKHSYCIHCSRELSLKGNANGSGSFLDEKIQSICEKKNCLNDPVMASGTHTARAFHCQYCLKVFSQLIVFTSTS</sequence>
<dbReference type="Gene3D" id="3.30.160.60">
    <property type="entry name" value="Classic Zinc Finger"/>
    <property type="match status" value="1"/>
</dbReference>
<dbReference type="InterPro" id="IPR013087">
    <property type="entry name" value="Znf_C2H2_type"/>
</dbReference>
<dbReference type="InterPro" id="IPR036236">
    <property type="entry name" value="Znf_C2H2_sf"/>
</dbReference>